<dbReference type="OrthoDB" id="6195427at2"/>
<dbReference type="Proteomes" id="UP000196027">
    <property type="component" value="Chromosome"/>
</dbReference>
<dbReference type="EMBL" id="CP021425">
    <property type="protein sequence ID" value="ARU59334.1"/>
    <property type="molecule type" value="Genomic_DNA"/>
</dbReference>
<evidence type="ECO:0000313" key="1">
    <source>
        <dbReference type="EMBL" id="ARU59334.1"/>
    </source>
</evidence>
<protein>
    <submittedName>
        <fullName evidence="1">Uncharacterized protein</fullName>
    </submittedName>
</protein>
<name>A0A1Y0IIW9_9GAMM</name>
<dbReference type="AlphaFoldDB" id="A0A1Y0IIW9"/>
<organism evidence="1 2">
    <name type="scientific">Oleiphilus messinensis</name>
    <dbReference type="NCBI Taxonomy" id="141451"/>
    <lineage>
        <taxon>Bacteria</taxon>
        <taxon>Pseudomonadati</taxon>
        <taxon>Pseudomonadota</taxon>
        <taxon>Gammaproteobacteria</taxon>
        <taxon>Oceanospirillales</taxon>
        <taxon>Oleiphilaceae</taxon>
        <taxon>Oleiphilus</taxon>
    </lineage>
</organism>
<accession>A0A1Y0IIW9</accession>
<proteinExistence type="predicted"/>
<dbReference type="RefSeq" id="WP_087464020.1">
    <property type="nucleotide sequence ID" value="NZ_CP021425.1"/>
</dbReference>
<dbReference type="KEGG" id="ome:OLMES_5354"/>
<sequence length="158" mass="17680">MQQKVPARFLKLFDLTEVPRSEYTNSPRCEDANDEQKRSTFFKLLRGATSRSTKTQDNFSQQLKFNVAAWLHIMNPAENSLSLVISYKDKKGAFGVIVEEAPASEFLMLAGEVDIDITGPIEFIRVSCSGLLSEQQVTVDELHVKRIVDAKVSARKAG</sequence>
<gene>
    <name evidence="1" type="ORF">OLMES_5354</name>
</gene>
<evidence type="ECO:0000313" key="2">
    <source>
        <dbReference type="Proteomes" id="UP000196027"/>
    </source>
</evidence>
<keyword evidence="2" id="KW-1185">Reference proteome</keyword>
<reference evidence="1 2" key="1">
    <citation type="submission" date="2017-05" db="EMBL/GenBank/DDBJ databases">
        <title>Genomic insights into alkan degradation activity of Oleiphilus messinensis.</title>
        <authorList>
            <person name="Kozyavkin S.A."/>
            <person name="Slesarev A.I."/>
            <person name="Golyshin P.N."/>
            <person name="Korzhenkov A."/>
            <person name="Golyshina O.N."/>
            <person name="Toshchakov S.V."/>
        </authorList>
    </citation>
    <scope>NUCLEOTIDE SEQUENCE [LARGE SCALE GENOMIC DNA]</scope>
    <source>
        <strain evidence="1 2">ME102</strain>
    </source>
</reference>